<dbReference type="InterPro" id="IPR011051">
    <property type="entry name" value="RmlC_Cupin_sf"/>
</dbReference>
<dbReference type="RefSeq" id="WP_248342234.1">
    <property type="nucleotide sequence ID" value="NZ_AP025592.1"/>
</dbReference>
<evidence type="ECO:0000259" key="1">
    <source>
        <dbReference type="Pfam" id="PF07883"/>
    </source>
</evidence>
<sequence>MAKLMVKQFSQADERRPFQAHGRVELVDTGEGMVGRAVFEPGWRWSADVKPLAGTRTCEVAHSGYVLSGRMHLVMDDGEERDIGPGDYVVIPPGHDGWTLGDEPCVFLDFAGAANYARAQAGSRAQPGASGAEAGAPMH</sequence>
<evidence type="ECO:0000313" key="3">
    <source>
        <dbReference type="Proteomes" id="UP001162734"/>
    </source>
</evidence>
<accession>A0ABM7XD73</accession>
<dbReference type="InterPro" id="IPR014710">
    <property type="entry name" value="RmlC-like_jellyroll"/>
</dbReference>
<name>A0ABM7XD73_9BACT</name>
<dbReference type="Proteomes" id="UP001162734">
    <property type="component" value="Chromosome"/>
</dbReference>
<organism evidence="2 3">
    <name type="scientific">Anaeromyxobacter paludicola</name>
    <dbReference type="NCBI Taxonomy" id="2918171"/>
    <lineage>
        <taxon>Bacteria</taxon>
        <taxon>Pseudomonadati</taxon>
        <taxon>Myxococcota</taxon>
        <taxon>Myxococcia</taxon>
        <taxon>Myxococcales</taxon>
        <taxon>Cystobacterineae</taxon>
        <taxon>Anaeromyxobacteraceae</taxon>
        <taxon>Anaeromyxobacter</taxon>
    </lineage>
</organism>
<reference evidence="3" key="1">
    <citation type="journal article" date="2022" name="Int. J. Syst. Evol. Microbiol.">
        <title>Anaeromyxobacter oryzae sp. nov., Anaeromyxobacter diazotrophicus sp. nov. and Anaeromyxobacter paludicola sp. nov., isolated from paddy soils.</title>
        <authorList>
            <person name="Itoh H."/>
            <person name="Xu Z."/>
            <person name="Mise K."/>
            <person name="Masuda Y."/>
            <person name="Ushijima N."/>
            <person name="Hayakawa C."/>
            <person name="Shiratori Y."/>
            <person name="Senoo K."/>
        </authorList>
    </citation>
    <scope>NUCLEOTIDE SEQUENCE [LARGE SCALE GENOMIC DNA]</scope>
    <source>
        <strain evidence="3">Red630</strain>
    </source>
</reference>
<dbReference type="InterPro" id="IPR013096">
    <property type="entry name" value="Cupin_2"/>
</dbReference>
<proteinExistence type="predicted"/>
<keyword evidence="3" id="KW-1185">Reference proteome</keyword>
<dbReference type="SUPFAM" id="SSF51182">
    <property type="entry name" value="RmlC-like cupins"/>
    <property type="match status" value="1"/>
</dbReference>
<dbReference type="CDD" id="cd06990">
    <property type="entry name" value="cupin_DUF861"/>
    <property type="match status" value="1"/>
</dbReference>
<evidence type="ECO:0000313" key="2">
    <source>
        <dbReference type="EMBL" id="BDG09832.1"/>
    </source>
</evidence>
<dbReference type="EMBL" id="AP025592">
    <property type="protein sequence ID" value="BDG09832.1"/>
    <property type="molecule type" value="Genomic_DNA"/>
</dbReference>
<feature type="domain" description="Cupin type-2" evidence="1">
    <location>
        <begin position="63"/>
        <end position="109"/>
    </location>
</feature>
<dbReference type="Gene3D" id="2.60.120.10">
    <property type="entry name" value="Jelly Rolls"/>
    <property type="match status" value="1"/>
</dbReference>
<dbReference type="Pfam" id="PF07883">
    <property type="entry name" value="Cupin_2"/>
    <property type="match status" value="1"/>
</dbReference>
<gene>
    <name evidence="2" type="ORF">AMPC_29450</name>
</gene>
<protein>
    <submittedName>
        <fullName evidence="2">Cupin</fullName>
    </submittedName>
</protein>